<name>A0A8S4G3E4_PLUXY</name>
<dbReference type="InterPro" id="IPR046347">
    <property type="entry name" value="bZIP_sf"/>
</dbReference>
<keyword evidence="4" id="KW-1185">Reference proteome</keyword>
<proteinExistence type="predicted"/>
<dbReference type="SUPFAM" id="SSF57959">
    <property type="entry name" value="Leucine zipper domain"/>
    <property type="match status" value="1"/>
</dbReference>
<feature type="compositionally biased region" description="Basic and acidic residues" evidence="1">
    <location>
        <begin position="303"/>
        <end position="314"/>
    </location>
</feature>
<feature type="domain" description="BZIP" evidence="2">
    <location>
        <begin position="392"/>
        <end position="455"/>
    </location>
</feature>
<feature type="region of interest" description="Disordered" evidence="1">
    <location>
        <begin position="282"/>
        <end position="409"/>
    </location>
</feature>
<dbReference type="EMBL" id="CAJHNJ030000063">
    <property type="protein sequence ID" value="CAG9133518.1"/>
    <property type="molecule type" value="Genomic_DNA"/>
</dbReference>
<dbReference type="Gene3D" id="1.20.5.170">
    <property type="match status" value="1"/>
</dbReference>
<accession>A0A8S4G3E4</accession>
<dbReference type="GO" id="GO:0005634">
    <property type="term" value="C:nucleus"/>
    <property type="evidence" value="ECO:0007669"/>
    <property type="project" value="UniProtKB-ARBA"/>
</dbReference>
<dbReference type="CDD" id="cd14813">
    <property type="entry name" value="bZIP_BmCbz-like"/>
    <property type="match status" value="1"/>
</dbReference>
<dbReference type="GO" id="GO:0003700">
    <property type="term" value="F:DNA-binding transcription factor activity"/>
    <property type="evidence" value="ECO:0007669"/>
    <property type="project" value="InterPro"/>
</dbReference>
<evidence type="ECO:0000256" key="1">
    <source>
        <dbReference type="SAM" id="MobiDB-lite"/>
    </source>
</evidence>
<dbReference type="AlphaFoldDB" id="A0A8S4G3E4"/>
<dbReference type="PROSITE" id="PS50217">
    <property type="entry name" value="BZIP"/>
    <property type="match status" value="1"/>
</dbReference>
<organism evidence="3 4">
    <name type="scientific">Plutella xylostella</name>
    <name type="common">Diamondback moth</name>
    <name type="synonym">Plutella maculipennis</name>
    <dbReference type="NCBI Taxonomy" id="51655"/>
    <lineage>
        <taxon>Eukaryota</taxon>
        <taxon>Metazoa</taxon>
        <taxon>Ecdysozoa</taxon>
        <taxon>Arthropoda</taxon>
        <taxon>Hexapoda</taxon>
        <taxon>Insecta</taxon>
        <taxon>Pterygota</taxon>
        <taxon>Neoptera</taxon>
        <taxon>Endopterygota</taxon>
        <taxon>Lepidoptera</taxon>
        <taxon>Glossata</taxon>
        <taxon>Ditrysia</taxon>
        <taxon>Yponomeutoidea</taxon>
        <taxon>Plutellidae</taxon>
        <taxon>Plutella</taxon>
    </lineage>
</organism>
<dbReference type="Proteomes" id="UP000653454">
    <property type="component" value="Unassembled WGS sequence"/>
</dbReference>
<evidence type="ECO:0000313" key="4">
    <source>
        <dbReference type="Proteomes" id="UP000653454"/>
    </source>
</evidence>
<feature type="compositionally biased region" description="Basic residues" evidence="1">
    <location>
        <begin position="365"/>
        <end position="374"/>
    </location>
</feature>
<feature type="compositionally biased region" description="Basic and acidic residues" evidence="1">
    <location>
        <begin position="393"/>
        <end position="407"/>
    </location>
</feature>
<evidence type="ECO:0000313" key="3">
    <source>
        <dbReference type="EMBL" id="CAG9133518.1"/>
    </source>
</evidence>
<gene>
    <name evidence="3" type="ORF">PLXY2_LOCUS11765</name>
</gene>
<protein>
    <submittedName>
        <fullName evidence="3">(diamondback moth) hypothetical protein</fullName>
    </submittedName>
</protein>
<dbReference type="Pfam" id="PF07716">
    <property type="entry name" value="bZIP_2"/>
    <property type="match status" value="1"/>
</dbReference>
<sequence length="459" mass="52128">MVFSQTSQKTPSILKVVELNRLKPEKNQKANGATGVVTIVDTQPGPSQPVSPAESLPVSTNNCMEEFLKLEPEQFETMYQSSDCEFFQDLGLWCSDPAKEEQVLTIDSLTADTKANNTDTLYTVSSPVEQASPVSADGFFNHDGHFCPDLNKQTHFQEQFLDIASLPVVIGDEGPAVADYWAHTHNTDYTETYTDTLLKTPFIDQEDSMDLKTVPLEKLEWRKSERPKLRLDVPAPAWPDLAITTPDVLSYVEQLEKEKSYPIEHNLSSEWPTTEDTTMFASTETSKANSPAHLEYEPITPKTESHIESDDDIKSVTSRKRRRDSEDSDETYRPEKKSSKKYRRRKPSVPIQDMIQALEESRPATKARRGRPPKRRDSNVSSICSAGPSSTPDKYREVRDKNNEASKRSRMNRKLKELQMEQLALDLEERNKRLQVRADVLEDMTKRLKAALMTAILKP</sequence>
<feature type="compositionally biased region" description="Polar residues" evidence="1">
    <location>
        <begin position="379"/>
        <end position="392"/>
    </location>
</feature>
<reference evidence="3" key="1">
    <citation type="submission" date="2020-11" db="EMBL/GenBank/DDBJ databases">
        <authorList>
            <person name="Whiteford S."/>
        </authorList>
    </citation>
    <scope>NUCLEOTIDE SEQUENCE</scope>
</reference>
<dbReference type="InterPro" id="IPR004827">
    <property type="entry name" value="bZIP"/>
</dbReference>
<feature type="compositionally biased region" description="Basic residues" evidence="1">
    <location>
        <begin position="338"/>
        <end position="347"/>
    </location>
</feature>
<evidence type="ECO:0000259" key="2">
    <source>
        <dbReference type="PROSITE" id="PS50217"/>
    </source>
</evidence>
<comment type="caution">
    <text evidence="3">The sequence shown here is derived from an EMBL/GenBank/DDBJ whole genome shotgun (WGS) entry which is preliminary data.</text>
</comment>